<evidence type="ECO:0000313" key="1">
    <source>
        <dbReference type="EMBL" id="NEU71151.1"/>
    </source>
</evidence>
<dbReference type="AlphaFoldDB" id="A0A846H3K7"/>
<keyword evidence="2" id="KW-1185">Reference proteome</keyword>
<evidence type="ECO:0000313" key="2">
    <source>
        <dbReference type="Proteomes" id="UP000031549"/>
    </source>
</evidence>
<comment type="caution">
    <text evidence="1">The sequence shown here is derived from an EMBL/GenBank/DDBJ whole genome shotgun (WGS) entry which is preliminary data.</text>
</comment>
<dbReference type="RefSeq" id="WP_052325778.1">
    <property type="nucleotide sequence ID" value="NZ_JTCM02000001.1"/>
</dbReference>
<gene>
    <name evidence="1" type="ORF">PI95_000800</name>
</gene>
<proteinExistence type="predicted"/>
<dbReference type="Proteomes" id="UP000031549">
    <property type="component" value="Unassembled WGS sequence"/>
</dbReference>
<protein>
    <submittedName>
        <fullName evidence="1">Uncharacterized protein</fullName>
    </submittedName>
</protein>
<accession>A0A846H3K7</accession>
<dbReference type="EMBL" id="JTCM02000001">
    <property type="protein sequence ID" value="NEU71151.1"/>
    <property type="molecule type" value="Genomic_DNA"/>
</dbReference>
<name>A0A846H3K7_9CYAN</name>
<reference evidence="1 2" key="1">
    <citation type="journal article" date="2015" name="Genome Announc.">
        <title>Draft Genome Sequence of Cyanobacterium Hassallia byssoidea Strain VB512170, Isolated from Monuments in India.</title>
        <authorList>
            <person name="Singh D."/>
            <person name="Chandrababunaidu M.M."/>
            <person name="Panda A."/>
            <person name="Sen D."/>
            <person name="Bhattacharyya S."/>
            <person name="Adhikary S.P."/>
            <person name="Tripathy S."/>
        </authorList>
    </citation>
    <scope>NUCLEOTIDE SEQUENCE [LARGE SCALE GENOMIC DNA]</scope>
    <source>
        <strain evidence="1 2">VB512170</strain>
    </source>
</reference>
<organism evidence="1 2">
    <name type="scientific">Hassallia byssoidea VB512170</name>
    <dbReference type="NCBI Taxonomy" id="1304833"/>
    <lineage>
        <taxon>Bacteria</taxon>
        <taxon>Bacillati</taxon>
        <taxon>Cyanobacteriota</taxon>
        <taxon>Cyanophyceae</taxon>
        <taxon>Nostocales</taxon>
        <taxon>Tolypothrichaceae</taxon>
        <taxon>Hassallia</taxon>
    </lineage>
</organism>
<sequence length="143" mass="15217">MEPLTAGAIALGLYIGGKFADWGIEKAFDAGLDYAKQKLQAKSPDTVATLAALPAGREDIGVAVLEIEKAAQADPEIKAAVEALGNDVNQAAKTNPQLEKAIQDLTQMVQAQRPGIINENWQGINIKGGDTTINKPNFDFRSK</sequence>